<comment type="caution">
    <text evidence="1">The sequence shown here is derived from an EMBL/GenBank/DDBJ whole genome shotgun (WGS) entry which is preliminary data.</text>
</comment>
<dbReference type="InterPro" id="IPR027443">
    <property type="entry name" value="IPNS-like_sf"/>
</dbReference>
<protein>
    <submittedName>
        <fullName evidence="1">DUF1479-domain-containing protein</fullName>
    </submittedName>
</protein>
<evidence type="ECO:0000313" key="2">
    <source>
        <dbReference type="Proteomes" id="UP000807342"/>
    </source>
</evidence>
<organism evidence="1 2">
    <name type="scientific">Macrolepiota fuliginosa MF-IS2</name>
    <dbReference type="NCBI Taxonomy" id="1400762"/>
    <lineage>
        <taxon>Eukaryota</taxon>
        <taxon>Fungi</taxon>
        <taxon>Dikarya</taxon>
        <taxon>Basidiomycota</taxon>
        <taxon>Agaricomycotina</taxon>
        <taxon>Agaricomycetes</taxon>
        <taxon>Agaricomycetidae</taxon>
        <taxon>Agaricales</taxon>
        <taxon>Agaricineae</taxon>
        <taxon>Agaricaceae</taxon>
        <taxon>Macrolepiota</taxon>
    </lineage>
</organism>
<reference evidence="1" key="1">
    <citation type="submission" date="2020-11" db="EMBL/GenBank/DDBJ databases">
        <authorList>
            <consortium name="DOE Joint Genome Institute"/>
            <person name="Ahrendt S."/>
            <person name="Riley R."/>
            <person name="Andreopoulos W."/>
            <person name="Labutti K."/>
            <person name="Pangilinan J."/>
            <person name="Ruiz-Duenas F.J."/>
            <person name="Barrasa J.M."/>
            <person name="Sanchez-Garcia M."/>
            <person name="Camarero S."/>
            <person name="Miyauchi S."/>
            <person name="Serrano A."/>
            <person name="Linde D."/>
            <person name="Babiker R."/>
            <person name="Drula E."/>
            <person name="Ayuso-Fernandez I."/>
            <person name="Pacheco R."/>
            <person name="Padilla G."/>
            <person name="Ferreira P."/>
            <person name="Barriuso J."/>
            <person name="Kellner H."/>
            <person name="Castanera R."/>
            <person name="Alfaro M."/>
            <person name="Ramirez L."/>
            <person name="Pisabarro A.G."/>
            <person name="Kuo A."/>
            <person name="Tritt A."/>
            <person name="Lipzen A."/>
            <person name="He G."/>
            <person name="Yan M."/>
            <person name="Ng V."/>
            <person name="Cullen D."/>
            <person name="Martin F."/>
            <person name="Rosso M.-N."/>
            <person name="Henrissat B."/>
            <person name="Hibbett D."/>
            <person name="Martinez A.T."/>
            <person name="Grigoriev I.V."/>
        </authorList>
    </citation>
    <scope>NUCLEOTIDE SEQUENCE</scope>
    <source>
        <strain evidence="1">MF-IS2</strain>
    </source>
</reference>
<sequence>MNINPNTVSYPPHFSDLKREIASNYPDFEARISKAWKEVIEELATATANIQQGGPSYIPQVDFKDLDNLTAAKINEIKRRGCIVIKDIVEDGKAIAWKESLRELVRVNPEVDGFPVDNKQLFDLYWTKAQVQARADPNFLKANIWLNNLYQDKSGKKSEGVDLSVPLAYADRFRIRKPGFRLETFPPHIDGGTIERWEDPALRKCFEDILTGNWRQHDPYDLKGRLDARSSMYGRPNQSTVFRTFQGWLSLSETGPTEGTLGLFPDVLLSNAYIILRPFFKPLVPAGSPDILDPKSWGIDLESPNFPGLVPIGGGFAGPYPTPFLHPHLFLEKTMTPVPKVYPGDAVFWHCDMIHSVEKEHLGKEDSTVMYIPAVPYTVQNFNYVERQRECFLKGQRPPDFPKGRSEAAVVGVGKESDIGSDLGRRAMGFPVAESAA</sequence>
<dbReference type="OrthoDB" id="8249012at2759"/>
<proteinExistence type="predicted"/>
<dbReference type="EMBL" id="MU151157">
    <property type="protein sequence ID" value="KAF9448547.1"/>
    <property type="molecule type" value="Genomic_DNA"/>
</dbReference>
<dbReference type="SUPFAM" id="SSF51197">
    <property type="entry name" value="Clavaminate synthase-like"/>
    <property type="match status" value="1"/>
</dbReference>
<keyword evidence="2" id="KW-1185">Reference proteome</keyword>
<dbReference type="Gene3D" id="2.60.120.330">
    <property type="entry name" value="B-lactam Antibiotic, Isopenicillin N Synthase, Chain"/>
    <property type="match status" value="1"/>
</dbReference>
<dbReference type="PANTHER" id="PTHR30613:SF1">
    <property type="entry name" value="DUF1479 DOMAIN PROTEIN (AFU_ORTHOLOGUE AFUA_5G09280)"/>
    <property type="match status" value="1"/>
</dbReference>
<accession>A0A9P5XBY4</accession>
<dbReference type="Pfam" id="PF07350">
    <property type="entry name" value="Gig2-like"/>
    <property type="match status" value="1"/>
</dbReference>
<evidence type="ECO:0000313" key="1">
    <source>
        <dbReference type="EMBL" id="KAF9448547.1"/>
    </source>
</evidence>
<dbReference type="Proteomes" id="UP000807342">
    <property type="component" value="Unassembled WGS sequence"/>
</dbReference>
<gene>
    <name evidence="1" type="ORF">P691DRAFT_775310</name>
</gene>
<dbReference type="AlphaFoldDB" id="A0A9P5XBY4"/>
<dbReference type="InterPro" id="IPR010856">
    <property type="entry name" value="Gig2-like"/>
</dbReference>
<dbReference type="PANTHER" id="PTHR30613">
    <property type="entry name" value="UNCHARACTERIZED PROTEIN YBIU-RELATED"/>
    <property type="match status" value="1"/>
</dbReference>
<name>A0A9P5XBY4_9AGAR</name>